<dbReference type="InterPro" id="IPR028098">
    <property type="entry name" value="Glyco_trans_4-like_N"/>
</dbReference>
<evidence type="ECO:0000256" key="1">
    <source>
        <dbReference type="ARBA" id="ARBA00022676"/>
    </source>
</evidence>
<dbReference type="PANTHER" id="PTHR43685:SF3">
    <property type="entry name" value="SLR2126 PROTEIN"/>
    <property type="match status" value="1"/>
</dbReference>
<keyword evidence="2 5" id="KW-0808">Transferase</keyword>
<dbReference type="EMBL" id="CP073721">
    <property type="protein sequence ID" value="UWZ35605.1"/>
    <property type="molecule type" value="Genomic_DNA"/>
</dbReference>
<feature type="domain" description="Glycosyltransferase subfamily 4-like N-terminal" evidence="4">
    <location>
        <begin position="23"/>
        <end position="151"/>
    </location>
</feature>
<sequence length="642" mass="70590">MRNNTRRAVVAVILPSRDAIAYRRCANLARQVAARGWDVLTVEPVRAEQPALREVGLDQGVRKFLLEVANPEPFHGDTPAERLLAELLVDWPVDAVHVHLAGELVDAAVLERVWLLGIPLVTSVHAGWQPPRGESALAFLADQFTRADLVCVADHRGLQADWLDPGSPVLDHSSPRAGKGWADVYRELAGELEPPETDLTMSVVVTTYQRPGPLHECLAALCRQTLPRERFHVVVVDDGSAESAEPIVLPFLDRLDLTFIRLDRNVGLGEARNVGVEASRGDILFFLDDDDEPAPRCLAEHLRTYLEHGDEVDAVLGWTGPTADRATSVEAWLAFRGTVYMSHEGLRHLSVGDWYQFWGGRSTIRRSVLGDTRFEVSFAEDADLAYRLAGKPRGLRVVHNRHAVQRVRIGLDALSLMRRAGRVGQARAHLAERHPALRTHPAFRSSTYEATARKLARRADARLRLLTANWPTTLEELRKLPDPHGKGTLLDRLHSDLLTVSSIEASLGWLLVARRAAAREEGRPLRVGISALSPLLSEVARALADAPEHAAVLVVGVPREGRAPKASTGIGSDGHTFSGVGDVEVLACDDADDLWRACDVVASFTPLDGHDPTRHALPLPRGTISDSLRRLLHTRDLVGSFR</sequence>
<keyword evidence="6" id="KW-1185">Reference proteome</keyword>
<dbReference type="GO" id="GO:0016757">
    <property type="term" value="F:glycosyltransferase activity"/>
    <property type="evidence" value="ECO:0007669"/>
    <property type="project" value="UniProtKB-KW"/>
</dbReference>
<proteinExistence type="predicted"/>
<dbReference type="Pfam" id="PF13439">
    <property type="entry name" value="Glyco_transf_4"/>
    <property type="match status" value="1"/>
</dbReference>
<dbReference type="InterPro" id="IPR050834">
    <property type="entry name" value="Glycosyltransf_2"/>
</dbReference>
<dbReference type="SUPFAM" id="SSF53756">
    <property type="entry name" value="UDP-Glycosyltransferase/glycogen phosphorylase"/>
    <property type="match status" value="1"/>
</dbReference>
<dbReference type="Pfam" id="PF00535">
    <property type="entry name" value="Glycos_transf_2"/>
    <property type="match status" value="1"/>
</dbReference>
<organism evidence="5 6">
    <name type="scientific">Dactylosporangium roseum</name>
    <dbReference type="NCBI Taxonomy" id="47989"/>
    <lineage>
        <taxon>Bacteria</taxon>
        <taxon>Bacillati</taxon>
        <taxon>Actinomycetota</taxon>
        <taxon>Actinomycetes</taxon>
        <taxon>Micromonosporales</taxon>
        <taxon>Micromonosporaceae</taxon>
        <taxon>Dactylosporangium</taxon>
    </lineage>
</organism>
<keyword evidence="1 5" id="KW-0328">Glycosyltransferase</keyword>
<dbReference type="Proteomes" id="UP001058271">
    <property type="component" value="Chromosome"/>
</dbReference>
<dbReference type="InterPro" id="IPR001173">
    <property type="entry name" value="Glyco_trans_2-like"/>
</dbReference>
<evidence type="ECO:0000313" key="5">
    <source>
        <dbReference type="EMBL" id="UWZ35605.1"/>
    </source>
</evidence>
<evidence type="ECO:0000259" key="3">
    <source>
        <dbReference type="Pfam" id="PF00535"/>
    </source>
</evidence>
<evidence type="ECO:0000313" key="6">
    <source>
        <dbReference type="Proteomes" id="UP001058271"/>
    </source>
</evidence>
<dbReference type="CDD" id="cd00761">
    <property type="entry name" value="Glyco_tranf_GTA_type"/>
    <property type="match status" value="1"/>
</dbReference>
<evidence type="ECO:0000259" key="4">
    <source>
        <dbReference type="Pfam" id="PF13439"/>
    </source>
</evidence>
<name>A0ABY5Z0R6_9ACTN</name>
<dbReference type="RefSeq" id="WP_260724952.1">
    <property type="nucleotide sequence ID" value="NZ_BAAABS010000055.1"/>
</dbReference>
<reference evidence="5" key="1">
    <citation type="submission" date="2021-04" db="EMBL/GenBank/DDBJ databases">
        <title>Biosynthetic gene clusters of Dactylosporangioum roseum.</title>
        <authorList>
            <person name="Hartkoorn R.C."/>
            <person name="Beaudoing E."/>
            <person name="Hot D."/>
            <person name="Moureu S."/>
        </authorList>
    </citation>
    <scope>NUCLEOTIDE SEQUENCE</scope>
    <source>
        <strain evidence="5">NRRL B-16295</strain>
    </source>
</reference>
<protein>
    <submittedName>
        <fullName evidence="5">Glycosyltransferase</fullName>
        <ecNumber evidence="5">2.4.-.-</ecNumber>
    </submittedName>
</protein>
<accession>A0ABY5Z0R6</accession>
<feature type="domain" description="Glycosyltransferase 2-like" evidence="3">
    <location>
        <begin position="202"/>
        <end position="313"/>
    </location>
</feature>
<gene>
    <name evidence="5" type="ORF">Drose_31540</name>
</gene>
<dbReference type="EC" id="2.4.-.-" evidence="5"/>
<dbReference type="Gene3D" id="3.40.50.2000">
    <property type="entry name" value="Glycogen Phosphorylase B"/>
    <property type="match status" value="1"/>
</dbReference>
<dbReference type="Gene3D" id="3.90.550.10">
    <property type="entry name" value="Spore Coat Polysaccharide Biosynthesis Protein SpsA, Chain A"/>
    <property type="match status" value="1"/>
</dbReference>
<dbReference type="InterPro" id="IPR029044">
    <property type="entry name" value="Nucleotide-diphossugar_trans"/>
</dbReference>
<evidence type="ECO:0000256" key="2">
    <source>
        <dbReference type="ARBA" id="ARBA00022679"/>
    </source>
</evidence>
<dbReference type="PANTHER" id="PTHR43685">
    <property type="entry name" value="GLYCOSYLTRANSFERASE"/>
    <property type="match status" value="1"/>
</dbReference>
<dbReference type="SUPFAM" id="SSF53448">
    <property type="entry name" value="Nucleotide-diphospho-sugar transferases"/>
    <property type="match status" value="1"/>
</dbReference>